<keyword evidence="2 4" id="KW-0472">Membrane</keyword>
<dbReference type="PANTHER" id="PTHR37042:SF4">
    <property type="entry name" value="OUTER MEMBRANE PROTEIN RV1973"/>
    <property type="match status" value="1"/>
</dbReference>
<proteinExistence type="predicted"/>
<keyword evidence="4" id="KW-1133">Transmembrane helix</keyword>
<evidence type="ECO:0000256" key="4">
    <source>
        <dbReference type="SAM" id="Phobius"/>
    </source>
</evidence>
<dbReference type="PANTHER" id="PTHR37042">
    <property type="entry name" value="OUTER MEMBRANE PROTEIN RV1973"/>
    <property type="match status" value="1"/>
</dbReference>
<dbReference type="EMBL" id="CAJSLV010000062">
    <property type="protein sequence ID" value="CAG6395455.1"/>
    <property type="molecule type" value="Genomic_DNA"/>
</dbReference>
<dbReference type="RefSeq" id="WP_251492603.1">
    <property type="nucleotide sequence ID" value="NZ_CAJSLV010000062.1"/>
</dbReference>
<keyword evidence="6" id="KW-1185">Reference proteome</keyword>
<evidence type="ECO:0000256" key="1">
    <source>
        <dbReference type="ARBA" id="ARBA00004370"/>
    </source>
</evidence>
<feature type="compositionally biased region" description="Acidic residues" evidence="3">
    <location>
        <begin position="25"/>
        <end position="46"/>
    </location>
</feature>
<evidence type="ECO:0008006" key="7">
    <source>
        <dbReference type="Google" id="ProtNLM"/>
    </source>
</evidence>
<feature type="transmembrane region" description="Helical" evidence="4">
    <location>
        <begin position="81"/>
        <end position="101"/>
    </location>
</feature>
<comment type="subcellular location">
    <subcellularLocation>
        <location evidence="1">Membrane</location>
    </subcellularLocation>
</comment>
<keyword evidence="4" id="KW-0812">Transmembrane</keyword>
<name>A0A9W4DPW3_9ACTN</name>
<comment type="caution">
    <text evidence="5">The sequence shown here is derived from an EMBL/GenBank/DDBJ whole genome shotgun (WGS) entry which is preliminary data.</text>
</comment>
<feature type="region of interest" description="Disordered" evidence="3">
    <location>
        <begin position="1"/>
        <end position="72"/>
    </location>
</feature>
<protein>
    <recommendedName>
        <fullName evidence="7">Mce-associated membrane protein</fullName>
    </recommendedName>
</protein>
<evidence type="ECO:0000256" key="3">
    <source>
        <dbReference type="SAM" id="MobiDB-lite"/>
    </source>
</evidence>
<reference evidence="5" key="1">
    <citation type="submission" date="2021-05" db="EMBL/GenBank/DDBJ databases">
        <authorList>
            <person name="Arsene-Ploetze F."/>
        </authorList>
    </citation>
    <scope>NUCLEOTIDE SEQUENCE</scope>
    <source>
        <strain evidence="5">DSM 42138</strain>
    </source>
</reference>
<accession>A0A9W4DPW3</accession>
<dbReference type="GO" id="GO:0016020">
    <property type="term" value="C:membrane"/>
    <property type="evidence" value="ECO:0007669"/>
    <property type="project" value="UniProtKB-SubCell"/>
</dbReference>
<gene>
    <name evidence="5" type="ORF">SCOCK_320056</name>
</gene>
<evidence type="ECO:0000256" key="2">
    <source>
        <dbReference type="ARBA" id="ARBA00023136"/>
    </source>
</evidence>
<evidence type="ECO:0000313" key="6">
    <source>
        <dbReference type="Proteomes" id="UP001152519"/>
    </source>
</evidence>
<organism evidence="5 6">
    <name type="scientific">Actinacidiphila cocklensis</name>
    <dbReference type="NCBI Taxonomy" id="887465"/>
    <lineage>
        <taxon>Bacteria</taxon>
        <taxon>Bacillati</taxon>
        <taxon>Actinomycetota</taxon>
        <taxon>Actinomycetes</taxon>
        <taxon>Kitasatosporales</taxon>
        <taxon>Streptomycetaceae</taxon>
        <taxon>Actinacidiphila</taxon>
    </lineage>
</organism>
<sequence>MKTHQPPAEPAEADEAPVAAAAESPAEDVGESPAEDLGEPPAEDAAPDAPARGARRPSWPGFLRGRRPSWPRAVRSSPWRAVAVVVIAGLLLAGGGLGYAAHRLQDPGAAHNHALTDTEATSRLTGDVSDALSRIFAYTPDDTRSTARAARDLLEGTAAQQYQKLFTQIRQQVADQRLTLSTRVVRAGVVSLTGDRARLLVFLDQTAQRAGAAATSAAAQLSVTAHLVGGHWRISDLKAR</sequence>
<dbReference type="AlphaFoldDB" id="A0A9W4DPW3"/>
<evidence type="ECO:0000313" key="5">
    <source>
        <dbReference type="EMBL" id="CAG6395455.1"/>
    </source>
</evidence>
<dbReference type="Proteomes" id="UP001152519">
    <property type="component" value="Unassembled WGS sequence"/>
</dbReference>